<comment type="caution">
    <text evidence="2">The sequence shown here is derived from an EMBL/GenBank/DDBJ whole genome shotgun (WGS) entry which is preliminary data.</text>
</comment>
<sequence length="365" mass="37699">MSAAGSNPASTNGGAAAGWRSWALGRRARVDDVLARALAAGAGRADLHGALTDVGVMLDGVAAAGLPAQRFDALAGACLERAVARVVADRWHARDPATTVLLDWVPRLAPALGADPAPALTDLTTAVTRLRGTVDQAGWRELAGAALAYESDPTHLRAALTVAAWRCGAVRWRGAALAAAGHLPEPVLAGALRLGSASPGGAASGAPWEAPPPAADPRAVLARNARDPWWWPGRPGPWRIGGFRGFGGPWIRIPELLGGDGLRWWVRTEATPTDGAAGADDIGPDGYTGHTGHTGHTGAGAAPPAHRYWVVHADVHGSHTAPAAPPAHGDRPDWAGSSRQGPNTRPGAATVSARDHSYYLHVRHR</sequence>
<reference evidence="2 3" key="1">
    <citation type="submission" date="2019-03" db="EMBL/GenBank/DDBJ databases">
        <title>Genomic features of bacteria from cold environments.</title>
        <authorList>
            <person name="Shen L."/>
        </authorList>
    </citation>
    <scope>NUCLEOTIDE SEQUENCE [LARGE SCALE GENOMIC DNA]</scope>
    <source>
        <strain evidence="3">T3246-1</strain>
    </source>
</reference>
<feature type="region of interest" description="Disordered" evidence="1">
    <location>
        <begin position="319"/>
        <end position="365"/>
    </location>
</feature>
<dbReference type="Proteomes" id="UP000504882">
    <property type="component" value="Unassembled WGS sequence"/>
</dbReference>
<organism evidence="2 3">
    <name type="scientific">Occultella glacieicola</name>
    <dbReference type="NCBI Taxonomy" id="2518684"/>
    <lineage>
        <taxon>Bacteria</taxon>
        <taxon>Bacillati</taxon>
        <taxon>Actinomycetota</taxon>
        <taxon>Actinomycetes</taxon>
        <taxon>Micrococcales</taxon>
        <taxon>Ruaniaceae</taxon>
        <taxon>Occultella</taxon>
    </lineage>
</organism>
<gene>
    <name evidence="2" type="ORF">EXU48_21475</name>
</gene>
<keyword evidence="3" id="KW-1185">Reference proteome</keyword>
<protein>
    <submittedName>
        <fullName evidence="2">Uncharacterized protein</fullName>
    </submittedName>
</protein>
<name>A0ABY2DXZ3_9MICO</name>
<evidence type="ECO:0000313" key="3">
    <source>
        <dbReference type="Proteomes" id="UP000504882"/>
    </source>
</evidence>
<proteinExistence type="predicted"/>
<evidence type="ECO:0000313" key="2">
    <source>
        <dbReference type="EMBL" id="TDE88888.1"/>
    </source>
</evidence>
<dbReference type="RefSeq" id="WP_133109747.1">
    <property type="nucleotide sequence ID" value="NZ_SMNA01000014.1"/>
</dbReference>
<dbReference type="EMBL" id="SMNA01000014">
    <property type="protein sequence ID" value="TDE88888.1"/>
    <property type="molecule type" value="Genomic_DNA"/>
</dbReference>
<accession>A0ABY2DXZ3</accession>
<evidence type="ECO:0000256" key="1">
    <source>
        <dbReference type="SAM" id="MobiDB-lite"/>
    </source>
</evidence>